<evidence type="ECO:0000313" key="5">
    <source>
        <dbReference type="EMBL" id="CCH75193.1"/>
    </source>
</evidence>
<reference evidence="5 6" key="1">
    <citation type="journal article" date="2013" name="ISME J.">
        <title>A metabolic model for members of the genus Tetrasphaera involved in enhanced biological phosphorus removal.</title>
        <authorList>
            <person name="Kristiansen R."/>
            <person name="Nguyen H.T.T."/>
            <person name="Saunders A.M."/>
            <person name="Nielsen J.L."/>
            <person name="Wimmer R."/>
            <person name="Le V.Q."/>
            <person name="McIlroy S.J."/>
            <person name="Petrovski S."/>
            <person name="Seviour R.J."/>
            <person name="Calteau A."/>
            <person name="Nielsen K.L."/>
            <person name="Nielsen P.H."/>
        </authorList>
    </citation>
    <scope>NUCLEOTIDE SEQUENCE [LARGE SCALE GENOMIC DNA]</scope>
    <source>
        <strain evidence="5 6">Ben110</strain>
    </source>
</reference>
<evidence type="ECO:0000256" key="1">
    <source>
        <dbReference type="ARBA" id="ARBA00001709"/>
    </source>
</evidence>
<dbReference type="EC" id="3.1.2.4" evidence="2"/>
<dbReference type="InterPro" id="IPR045004">
    <property type="entry name" value="ECH_dom"/>
</dbReference>
<dbReference type="GO" id="GO:0016853">
    <property type="term" value="F:isomerase activity"/>
    <property type="evidence" value="ECO:0007669"/>
    <property type="project" value="UniProtKB-KW"/>
</dbReference>
<gene>
    <name evidence="5" type="ORF">BN11_540010</name>
</gene>
<dbReference type="InterPro" id="IPR032259">
    <property type="entry name" value="HIBYL-CoA-H"/>
</dbReference>
<dbReference type="GO" id="GO:0003860">
    <property type="term" value="F:3-hydroxyisobutyryl-CoA hydrolase activity"/>
    <property type="evidence" value="ECO:0007669"/>
    <property type="project" value="UniProtKB-EC"/>
</dbReference>
<proteinExistence type="predicted"/>
<dbReference type="GO" id="GO:0016829">
    <property type="term" value="F:lyase activity"/>
    <property type="evidence" value="ECO:0007669"/>
    <property type="project" value="UniProtKB-KW"/>
</dbReference>
<name>W6JZX9_9MICO</name>
<evidence type="ECO:0000256" key="3">
    <source>
        <dbReference type="ARBA" id="ARBA00022801"/>
    </source>
</evidence>
<dbReference type="PANTHER" id="PTHR43176">
    <property type="entry name" value="3-HYDROXYISOBUTYRYL-COA HYDROLASE-RELATED"/>
    <property type="match status" value="1"/>
</dbReference>
<protein>
    <recommendedName>
        <fullName evidence="2">3-hydroxyisobutyryl-CoA hydrolase</fullName>
        <ecNumber evidence="2">3.1.2.4</ecNumber>
    </recommendedName>
</protein>
<dbReference type="GO" id="GO:0006574">
    <property type="term" value="P:L-valine catabolic process"/>
    <property type="evidence" value="ECO:0007669"/>
    <property type="project" value="TreeGrafter"/>
</dbReference>
<dbReference type="AlphaFoldDB" id="W6JZX9"/>
<keyword evidence="3" id="KW-0378">Hydrolase</keyword>
<dbReference type="Proteomes" id="UP000035763">
    <property type="component" value="Unassembled WGS sequence"/>
</dbReference>
<dbReference type="PANTHER" id="PTHR43176:SF3">
    <property type="entry name" value="3-HYDROXYISOBUTYRYL-COA HYDROLASE, MITOCHONDRIAL"/>
    <property type="match status" value="1"/>
</dbReference>
<dbReference type="Pfam" id="PF16113">
    <property type="entry name" value="ECH_2"/>
    <property type="match status" value="2"/>
</dbReference>
<sequence>MLYAAGGGTAYVRLNRPKALNSLTRVMVEDLLIQLDEWVTDDRVTAIVLDGTGDRALCAGGDVKAVRAAIVNGDPDAAVDFWAREYDLALRLGTYPKPVTAHMRGVVMGGGLGLSAHVTHRPIGPDARVAMPETAIGFFPDVGITRIFARRPGELGTYAAVTGDTFGAADAVLLGLADPSGDFGPAPILVQQNWIDECFAGDDPAAIIGRLESHPASEARECAAEVRRRSPLAVSAALARVRRAATEADLAETLAVDTRLARGMMLAGDFTEGVRAKLVDKDDRPRWRHARIEDVTPADVDALFSA</sequence>
<comment type="catalytic activity">
    <reaction evidence="1">
        <text>3-hydroxy-2-methylpropanoyl-CoA + H2O = 3-hydroxy-2-methylpropanoate + CoA + H(+)</text>
        <dbReference type="Rhea" id="RHEA:20888"/>
        <dbReference type="ChEBI" id="CHEBI:11805"/>
        <dbReference type="ChEBI" id="CHEBI:15377"/>
        <dbReference type="ChEBI" id="CHEBI:15378"/>
        <dbReference type="ChEBI" id="CHEBI:57287"/>
        <dbReference type="ChEBI" id="CHEBI:57340"/>
        <dbReference type="EC" id="3.1.2.4"/>
    </reaction>
</comment>
<dbReference type="SUPFAM" id="SSF52096">
    <property type="entry name" value="ClpP/crotonase"/>
    <property type="match status" value="1"/>
</dbReference>
<evidence type="ECO:0000256" key="2">
    <source>
        <dbReference type="ARBA" id="ARBA00011915"/>
    </source>
</evidence>
<comment type="caution">
    <text evidence="5">The sequence shown here is derived from an EMBL/GenBank/DDBJ whole genome shotgun (WGS) entry which is preliminary data.</text>
</comment>
<evidence type="ECO:0000313" key="6">
    <source>
        <dbReference type="Proteomes" id="UP000035763"/>
    </source>
</evidence>
<dbReference type="EMBL" id="CAJA01000479">
    <property type="protein sequence ID" value="CCH75193.1"/>
    <property type="molecule type" value="Genomic_DNA"/>
</dbReference>
<feature type="domain" description="Enoyl-CoA hydratase/isomerase" evidence="4">
    <location>
        <begin position="189"/>
        <end position="304"/>
    </location>
</feature>
<evidence type="ECO:0000259" key="4">
    <source>
        <dbReference type="Pfam" id="PF16113"/>
    </source>
</evidence>
<dbReference type="Gene3D" id="3.90.226.10">
    <property type="entry name" value="2-enoyl-CoA Hydratase, Chain A, domain 1"/>
    <property type="match status" value="1"/>
</dbReference>
<dbReference type="InterPro" id="IPR029045">
    <property type="entry name" value="ClpP/crotonase-like_dom_sf"/>
</dbReference>
<keyword evidence="5" id="KW-0456">Lyase</keyword>
<keyword evidence="6" id="KW-1185">Reference proteome</keyword>
<dbReference type="CDD" id="cd06558">
    <property type="entry name" value="crotonase-like"/>
    <property type="match status" value="1"/>
</dbReference>
<dbReference type="STRING" id="1193182.BN11_540010"/>
<accession>W6JZX9</accession>
<organism evidence="5 6">
    <name type="scientific">Nostocoides australiense Ben110</name>
    <dbReference type="NCBI Taxonomy" id="1193182"/>
    <lineage>
        <taxon>Bacteria</taxon>
        <taxon>Bacillati</taxon>
        <taxon>Actinomycetota</taxon>
        <taxon>Actinomycetes</taxon>
        <taxon>Micrococcales</taxon>
        <taxon>Intrasporangiaceae</taxon>
        <taxon>Nostocoides</taxon>
    </lineage>
</organism>
<feature type="domain" description="Enoyl-CoA hydratase/isomerase" evidence="4">
    <location>
        <begin position="11"/>
        <end position="178"/>
    </location>
</feature>
<keyword evidence="5" id="KW-0413">Isomerase</keyword>